<dbReference type="Proteomes" id="UP000027665">
    <property type="component" value="Unassembled WGS sequence"/>
</dbReference>
<sequence>MQLDNLDPNKAWNSAATLDGRKERCNQPPANKGERTFKAEAKRKAGGSAKQGNLGDLYARPHPPDAEIPRNTKSKTQPRGLYN</sequence>
<organism evidence="2 3">
    <name type="scientific">Synergistes jonesii</name>
    <dbReference type="NCBI Taxonomy" id="2754"/>
    <lineage>
        <taxon>Bacteria</taxon>
        <taxon>Thermotogati</taxon>
        <taxon>Synergistota</taxon>
        <taxon>Synergistia</taxon>
        <taxon>Synergistales</taxon>
        <taxon>Synergistaceae</taxon>
        <taxon>Synergistes</taxon>
    </lineage>
</organism>
<keyword evidence="3" id="KW-1185">Reference proteome</keyword>
<dbReference type="EMBL" id="JMKI01000037">
    <property type="protein sequence ID" value="KEJ91763.1"/>
    <property type="molecule type" value="Genomic_DNA"/>
</dbReference>
<reference evidence="2 3" key="1">
    <citation type="submission" date="2014-04" db="EMBL/GenBank/DDBJ databases">
        <title>Draft Genome Sequence of Synergistes jonesii.</title>
        <authorList>
            <person name="Coil D.A."/>
            <person name="Eisen J.A."/>
            <person name="Holland-Moritz H.E."/>
        </authorList>
    </citation>
    <scope>NUCLEOTIDE SEQUENCE [LARGE SCALE GENOMIC DNA]</scope>
    <source>
        <strain evidence="2 3">78-1</strain>
    </source>
</reference>
<protein>
    <submittedName>
        <fullName evidence="2">Uncharacterized protein</fullName>
    </submittedName>
</protein>
<gene>
    <name evidence="2" type="ORF">EH55_07260</name>
</gene>
<accession>A0A073IN29</accession>
<feature type="region of interest" description="Disordered" evidence="1">
    <location>
        <begin position="1"/>
        <end position="83"/>
    </location>
</feature>
<dbReference type="AlphaFoldDB" id="A0A073IN29"/>
<dbReference type="STRING" id="2754.EH55_07260"/>
<comment type="caution">
    <text evidence="2">The sequence shown here is derived from an EMBL/GenBank/DDBJ whole genome shotgun (WGS) entry which is preliminary data.</text>
</comment>
<feature type="compositionally biased region" description="Basic and acidic residues" evidence="1">
    <location>
        <begin position="32"/>
        <end position="43"/>
    </location>
</feature>
<evidence type="ECO:0000313" key="3">
    <source>
        <dbReference type="Proteomes" id="UP000027665"/>
    </source>
</evidence>
<name>A0A073IN29_9BACT</name>
<evidence type="ECO:0000256" key="1">
    <source>
        <dbReference type="SAM" id="MobiDB-lite"/>
    </source>
</evidence>
<evidence type="ECO:0000313" key="2">
    <source>
        <dbReference type="EMBL" id="KEJ91763.1"/>
    </source>
</evidence>
<proteinExistence type="predicted"/>